<keyword evidence="1" id="KW-0732">Signal</keyword>
<dbReference type="EMBL" id="CP003639">
    <property type="protein sequence ID" value="AFM40151.1"/>
    <property type="molecule type" value="Genomic_DNA"/>
</dbReference>
<accession>I4D2X7</accession>
<dbReference type="KEGG" id="dai:Desaci_1115"/>
<evidence type="ECO:0000313" key="4">
    <source>
        <dbReference type="Proteomes" id="UP000002892"/>
    </source>
</evidence>
<dbReference type="InterPro" id="IPR051922">
    <property type="entry name" value="Bact_Sporulation_Assoc"/>
</dbReference>
<dbReference type="PANTHER" id="PTHR30032:SF8">
    <property type="entry name" value="GERMINATION-SPECIFIC N-ACETYLMURAMOYL-L-ALANINE AMIDASE"/>
    <property type="match status" value="1"/>
</dbReference>
<dbReference type="HOGENOM" id="CLU_279239_0_0_9"/>
<evidence type="ECO:0000313" key="2">
    <source>
        <dbReference type="EMBL" id="AFM40151.1"/>
    </source>
</evidence>
<name>I4D2X7_DESAJ</name>
<keyword evidence="4" id="KW-1185">Reference proteome</keyword>
<reference evidence="2 4" key="1">
    <citation type="journal article" date="2012" name="J. Bacteriol.">
        <title>Complete genome sequences of Desulfosporosinus orientis DSM765T, Desulfosporosinus youngiae DSM17734T, Desulfosporosinus meridiei DSM13257T, and Desulfosporosinus acidiphilus DSM22704T.</title>
        <authorList>
            <person name="Pester M."/>
            <person name="Brambilla E."/>
            <person name="Alazard D."/>
            <person name="Rattei T."/>
            <person name="Weinmaier T."/>
            <person name="Han J."/>
            <person name="Lucas S."/>
            <person name="Lapidus A."/>
            <person name="Cheng J.F."/>
            <person name="Goodwin L."/>
            <person name="Pitluck S."/>
            <person name="Peters L."/>
            <person name="Ovchinnikova G."/>
            <person name="Teshima H."/>
            <person name="Detter J.C."/>
            <person name="Han C.S."/>
            <person name="Tapia R."/>
            <person name="Land M.L."/>
            <person name="Hauser L."/>
            <person name="Kyrpides N.C."/>
            <person name="Ivanova N.N."/>
            <person name="Pagani I."/>
            <person name="Huntmann M."/>
            <person name="Wei C.L."/>
            <person name="Davenport K.W."/>
            <person name="Daligault H."/>
            <person name="Chain P.S."/>
            <person name="Chen A."/>
            <person name="Mavromatis K."/>
            <person name="Markowitz V."/>
            <person name="Szeto E."/>
            <person name="Mikhailova N."/>
            <person name="Pati A."/>
            <person name="Wagner M."/>
            <person name="Woyke T."/>
            <person name="Ollivier B."/>
            <person name="Klenk H.P."/>
            <person name="Spring S."/>
            <person name="Loy A."/>
        </authorList>
    </citation>
    <scope>NUCLEOTIDE SEQUENCE [LARGE SCALE GENOMIC DNA]</scope>
    <source>
        <strain evidence="4">DSM 22704 / JCM 16185 / SJ4</strain>
        <strain evidence="2">SJ4</strain>
    </source>
</reference>
<protein>
    <submittedName>
        <fullName evidence="2">Cell wall-binding protein</fullName>
    </submittedName>
</protein>
<proteinExistence type="predicted"/>
<evidence type="ECO:0000256" key="1">
    <source>
        <dbReference type="SAM" id="SignalP"/>
    </source>
</evidence>
<sequence length="1157" mass="118734">MKKTNKALASLAIAGMALSAVPYNAFAATTVPTRLAGTTAEQTAVAIADQTGWTGAAVLASSTSYGMVDALTAGPLASFLKAPILLQGAGNTLNADTKAELQKLQVKTVYVTSGTAVISQSVLDQLSGMGISVVSLGGNDRFETSANIAKEMIKLGASVSKVAVAYGWSNQDALSIASIASAANEPILLTEKDSVPSSVQSFLASNSNITSSDVIGGTGVISDAVKADFPNATRHFGTTAYDTNNQVIQDFSSSLKFDNVYVANGNTGIDALAGAPLAAQTNSAIVLTDGTVPAAATFVHSKLGSNGVVTALGGTAVVSDAVRTGIESGTTTPAQGDLAVTSVNAVSADAIQVKFNQAPADTSKVAFTVTNSGVPVTVSATWNSDNTVATLNNSANFAEGTYSVDVKTDSTDLGSSNVTISQQKIAKINITSSKLAITQDGIGYASFTVLDQYGNDITSSYLANNITFQTGAGTITVPTTGVLKVTPNASTNLITFPTVGITGYDSTSGVSASATLATSTALGTLSSITLNNLTNANNAALTAADTSDTWYINYSAKDMSGNDTTDYSLVSGGLILSGANNDQLSSSSPYVTAKVVRDPSDSNKAAIQVTVSSDNIQNDLPVTITAMSYQGAPSTLNLTLKKQSAVDSFNLMAPSYNIASGELKEIPFTAYDQNGKQLTKYSDLAGNVTLSGFDGSGSDASEVGFQRNPDGTASLFVRATTVSGTSNQSVPQILTASTSTGKFSTITLNIQPAAKADTFSLDNTKVITAMQEGANERLDFGENYGGLAVKDQYGRTMDMTGLTGNAGNYEVVATTTGSALSLNGIESDKTTTTANAIASGGQGIEVVAGSNLADSVSRTQTVNFYLINKADESAVLGGDTSKAIDSQSVTFSVVKNSDISDYSIDSVANPIYAFDSNAGSAITAQQDDWSANPYVYGKTSGGAKVMMAPGFVQGAYVDDTKDFSVETNVTGSKSAATNAYDTVKVVGLKLDPTVSSAKANLTVTIKGADGLIHTVTTPISSSSVDPVAKTIAVHSDTTKGMHLSDDGNTIYIDNATAMTNELSNGALLQRNNTDETNTGRKDIYFYATDSYGSKGMNLANVYVVDSGTVNGSSATPLFTIANGKVDTNSLTNKGDYVVLSGVTTDGLVATVKIVKNY</sequence>
<evidence type="ECO:0000313" key="3">
    <source>
        <dbReference type="EMBL" id="AFM40152.1"/>
    </source>
</evidence>
<feature type="signal peptide" evidence="1">
    <location>
        <begin position="1"/>
        <end position="27"/>
    </location>
</feature>
<dbReference type="Pfam" id="PF04122">
    <property type="entry name" value="CW_binding_2"/>
    <property type="match status" value="3"/>
</dbReference>
<dbReference type="Proteomes" id="UP000002892">
    <property type="component" value="Chromosome"/>
</dbReference>
<dbReference type="KEGG" id="dai:Desaci_1114"/>
<feature type="chain" id="PRO_5007919012" evidence="1">
    <location>
        <begin position="28"/>
        <end position="1157"/>
    </location>
</feature>
<dbReference type="InterPro" id="IPR007253">
    <property type="entry name" value="Cell_wall-bd_2"/>
</dbReference>
<dbReference type="EMBL" id="CP003639">
    <property type="protein sequence ID" value="AFM40152.1"/>
    <property type="molecule type" value="Genomic_DNA"/>
</dbReference>
<dbReference type="Gene3D" id="3.40.50.12090">
    <property type="match status" value="1"/>
</dbReference>
<dbReference type="PANTHER" id="PTHR30032">
    <property type="entry name" value="N-ACETYLMURAMOYL-L-ALANINE AMIDASE-RELATED"/>
    <property type="match status" value="1"/>
</dbReference>
<dbReference type="RefSeq" id="WP_014826159.1">
    <property type="nucleotide sequence ID" value="NC_018068.1"/>
</dbReference>
<dbReference type="OrthoDB" id="3268939at2"/>
<dbReference type="eggNOG" id="COG2247">
    <property type="taxonomic scope" value="Bacteria"/>
</dbReference>
<dbReference type="STRING" id="646529.Desaci_1114"/>
<organism evidence="2 4">
    <name type="scientific">Desulfosporosinus acidiphilus (strain DSM 22704 / JCM 16185 / SJ4)</name>
    <dbReference type="NCBI Taxonomy" id="646529"/>
    <lineage>
        <taxon>Bacteria</taxon>
        <taxon>Bacillati</taxon>
        <taxon>Bacillota</taxon>
        <taxon>Clostridia</taxon>
        <taxon>Eubacteriales</taxon>
        <taxon>Desulfitobacteriaceae</taxon>
        <taxon>Desulfosporosinus</taxon>
    </lineage>
</organism>
<gene>
    <name evidence="2" type="ordered locus">Desaci_1114</name>
    <name evidence="3" type="ordered locus">Desaci_1115</name>
</gene>
<dbReference type="AlphaFoldDB" id="I4D2X7"/>